<protein>
    <submittedName>
        <fullName evidence="2">Uncharacterized protein</fullName>
    </submittedName>
</protein>
<feature type="region of interest" description="Disordered" evidence="1">
    <location>
        <begin position="31"/>
        <end position="53"/>
    </location>
</feature>
<proteinExistence type="predicted"/>
<gene>
    <name evidence="2" type="ORF">V6N12_033902</name>
</gene>
<reference evidence="2 3" key="1">
    <citation type="journal article" date="2024" name="G3 (Bethesda)">
        <title>Genome assembly of Hibiscus sabdariffa L. provides insights into metabolisms of medicinal natural products.</title>
        <authorList>
            <person name="Kim T."/>
        </authorList>
    </citation>
    <scope>NUCLEOTIDE SEQUENCE [LARGE SCALE GENOMIC DNA]</scope>
    <source>
        <strain evidence="2">TK-2024</strain>
        <tissue evidence="2">Old leaves</tissue>
    </source>
</reference>
<accession>A0ABR1ZH15</accession>
<sequence length="195" mass="21816">MLYIDDVWNIPQTIGQHHLLLLLNISNQNNERGRDDSNSEEGCPCKASTKSEPPGQWFRQCSQVVLNLRHGACESGFDGAVCDDEDKWGGEFLLKGEREMVESCHSQNLGSESKQQKRKYPLYFCEEGRSPLISLQVIRFKGKRGMGNYVPMDPGEANKLTDAMAKLDASYDLSLFVVPPVSLQSLIMSDISTLV</sequence>
<dbReference type="EMBL" id="JBBPBM010002241">
    <property type="protein sequence ID" value="KAK8479607.1"/>
    <property type="molecule type" value="Genomic_DNA"/>
</dbReference>
<name>A0ABR1ZH15_9ROSI</name>
<evidence type="ECO:0000313" key="2">
    <source>
        <dbReference type="EMBL" id="KAK8479607.1"/>
    </source>
</evidence>
<organism evidence="2 3">
    <name type="scientific">Hibiscus sabdariffa</name>
    <name type="common">roselle</name>
    <dbReference type="NCBI Taxonomy" id="183260"/>
    <lineage>
        <taxon>Eukaryota</taxon>
        <taxon>Viridiplantae</taxon>
        <taxon>Streptophyta</taxon>
        <taxon>Embryophyta</taxon>
        <taxon>Tracheophyta</taxon>
        <taxon>Spermatophyta</taxon>
        <taxon>Magnoliopsida</taxon>
        <taxon>eudicotyledons</taxon>
        <taxon>Gunneridae</taxon>
        <taxon>Pentapetalae</taxon>
        <taxon>rosids</taxon>
        <taxon>malvids</taxon>
        <taxon>Malvales</taxon>
        <taxon>Malvaceae</taxon>
        <taxon>Malvoideae</taxon>
        <taxon>Hibiscus</taxon>
    </lineage>
</organism>
<comment type="caution">
    <text evidence="2">The sequence shown here is derived from an EMBL/GenBank/DDBJ whole genome shotgun (WGS) entry which is preliminary data.</text>
</comment>
<evidence type="ECO:0000313" key="3">
    <source>
        <dbReference type="Proteomes" id="UP001472677"/>
    </source>
</evidence>
<keyword evidence="3" id="KW-1185">Reference proteome</keyword>
<evidence type="ECO:0000256" key="1">
    <source>
        <dbReference type="SAM" id="MobiDB-lite"/>
    </source>
</evidence>
<dbReference type="Proteomes" id="UP001472677">
    <property type="component" value="Unassembled WGS sequence"/>
</dbReference>